<dbReference type="PANTHER" id="PTHR45913">
    <property type="entry name" value="EPM2A-INTERACTING PROTEIN 1"/>
    <property type="match status" value="1"/>
</dbReference>
<dbReference type="EMBL" id="JWZT01005390">
    <property type="protein sequence ID" value="KII60966.1"/>
    <property type="molecule type" value="Genomic_DNA"/>
</dbReference>
<comment type="caution">
    <text evidence="1">The sequence shown here is derived from an EMBL/GenBank/DDBJ whole genome shotgun (WGS) entry which is preliminary data.</text>
</comment>
<gene>
    <name evidence="1" type="ORF">RF11_13939</name>
</gene>
<accession>A0A0C2MH19</accession>
<sequence>MALRMARVMKPHTIVDKLLFPAAEDIVRVMIGEEFVNKLNGILIPNDAVRRRIADMSADNLDQIIEKTKSPFLTMVLQACYDAGLDFIDWHRMNHRKPLELNV</sequence>
<keyword evidence="2" id="KW-1185">Reference proteome</keyword>
<dbReference type="PANTHER" id="PTHR45913:SF22">
    <property type="entry name" value="SCAN BOX DOMAIN-CONTAINING PROTEIN"/>
    <property type="match status" value="1"/>
</dbReference>
<name>A0A0C2MH19_THEKT</name>
<protein>
    <submittedName>
        <fullName evidence="1">Protein ZBED8</fullName>
    </submittedName>
</protein>
<evidence type="ECO:0000313" key="2">
    <source>
        <dbReference type="Proteomes" id="UP000031668"/>
    </source>
</evidence>
<evidence type="ECO:0000313" key="1">
    <source>
        <dbReference type="EMBL" id="KII60966.1"/>
    </source>
</evidence>
<dbReference type="OrthoDB" id="1101576at2759"/>
<organism evidence="1 2">
    <name type="scientific">Thelohanellus kitauei</name>
    <name type="common">Myxosporean</name>
    <dbReference type="NCBI Taxonomy" id="669202"/>
    <lineage>
        <taxon>Eukaryota</taxon>
        <taxon>Metazoa</taxon>
        <taxon>Cnidaria</taxon>
        <taxon>Myxozoa</taxon>
        <taxon>Myxosporea</taxon>
        <taxon>Bivalvulida</taxon>
        <taxon>Platysporina</taxon>
        <taxon>Myxobolidae</taxon>
        <taxon>Thelohanellus</taxon>
    </lineage>
</organism>
<proteinExistence type="predicted"/>
<dbReference type="AlphaFoldDB" id="A0A0C2MH19"/>
<dbReference type="Proteomes" id="UP000031668">
    <property type="component" value="Unassembled WGS sequence"/>
</dbReference>
<reference evidence="1 2" key="1">
    <citation type="journal article" date="2014" name="Genome Biol. Evol.">
        <title>The genome of the myxosporean Thelohanellus kitauei shows adaptations to nutrient acquisition within its fish host.</title>
        <authorList>
            <person name="Yang Y."/>
            <person name="Xiong J."/>
            <person name="Zhou Z."/>
            <person name="Huo F."/>
            <person name="Miao W."/>
            <person name="Ran C."/>
            <person name="Liu Y."/>
            <person name="Zhang J."/>
            <person name="Feng J."/>
            <person name="Wang M."/>
            <person name="Wang M."/>
            <person name="Wang L."/>
            <person name="Yao B."/>
        </authorList>
    </citation>
    <scope>NUCLEOTIDE SEQUENCE [LARGE SCALE GENOMIC DNA]</scope>
    <source>
        <strain evidence="1">Wuqing</strain>
    </source>
</reference>